<name>A0A118JNS5_CYNCS</name>
<evidence type="ECO:0000256" key="1">
    <source>
        <dbReference type="SAM" id="MobiDB-lite"/>
    </source>
</evidence>
<evidence type="ECO:0000313" key="3">
    <source>
        <dbReference type="EMBL" id="KVH82794.1"/>
    </source>
</evidence>
<feature type="region of interest" description="Disordered" evidence="1">
    <location>
        <begin position="127"/>
        <end position="167"/>
    </location>
</feature>
<protein>
    <submittedName>
        <fullName evidence="3">Uncharacterized protein</fullName>
    </submittedName>
</protein>
<keyword evidence="2" id="KW-0472">Membrane</keyword>
<accession>A0A118JNS5</accession>
<evidence type="ECO:0000256" key="2">
    <source>
        <dbReference type="SAM" id="Phobius"/>
    </source>
</evidence>
<dbReference type="AlphaFoldDB" id="A0A118JNS5"/>
<feature type="transmembrane region" description="Helical" evidence="2">
    <location>
        <begin position="228"/>
        <end position="250"/>
    </location>
</feature>
<dbReference type="EMBL" id="LEKV01006423">
    <property type="protein sequence ID" value="KVH82794.1"/>
    <property type="molecule type" value="Genomic_DNA"/>
</dbReference>
<gene>
    <name evidence="3" type="ORF">Ccrd_025477</name>
</gene>
<keyword evidence="4" id="KW-1185">Reference proteome</keyword>
<keyword evidence="2" id="KW-1133">Transmembrane helix</keyword>
<proteinExistence type="predicted"/>
<reference evidence="3 4" key="1">
    <citation type="journal article" date="2016" name="Sci. Rep.">
        <title>The genome sequence of the outbreeding globe artichoke constructed de novo incorporating a phase-aware low-pass sequencing strategy of F1 progeny.</title>
        <authorList>
            <person name="Scaglione D."/>
            <person name="Reyes-Chin-Wo S."/>
            <person name="Acquadro A."/>
            <person name="Froenicke L."/>
            <person name="Portis E."/>
            <person name="Beitel C."/>
            <person name="Tirone M."/>
            <person name="Mauro R."/>
            <person name="Lo Monaco A."/>
            <person name="Mauromicale G."/>
            <person name="Faccioli P."/>
            <person name="Cattivelli L."/>
            <person name="Rieseberg L."/>
            <person name="Michelmore R."/>
            <person name="Lanteri S."/>
        </authorList>
    </citation>
    <scope>NUCLEOTIDE SEQUENCE [LARGE SCALE GENOMIC DNA]</scope>
    <source>
        <strain evidence="3">2C</strain>
    </source>
</reference>
<dbReference type="Proteomes" id="UP000243975">
    <property type="component" value="Unassembled WGS sequence"/>
</dbReference>
<sequence>MNSGAGSTFSLNSSSQDGHSSSPYDDFMIQHRCNMVIPVPIQMLRFHRLFHMPKKILERFVVVKKRHTSSPNVLGNTLVRASKATYSVRRHGCLFVVESSDSNLADAVYGTRVRVTARKSVPIPIRRTFSIPHRDEAGPSRTRDRSVTPPPPPPPPEDRAPVARPTGMTPTKSYMFSGMTHDVLTHRMKLESHDHLIEGFTNMMATHHETMNKTIELLVHTMVSVRRLYSYVFLLMMIMMVILGWMILWVRH</sequence>
<feature type="compositionally biased region" description="Basic and acidic residues" evidence="1">
    <location>
        <begin position="132"/>
        <end position="146"/>
    </location>
</feature>
<comment type="caution">
    <text evidence="3">The sequence shown here is derived from an EMBL/GenBank/DDBJ whole genome shotgun (WGS) entry which is preliminary data.</text>
</comment>
<evidence type="ECO:0000313" key="4">
    <source>
        <dbReference type="Proteomes" id="UP000243975"/>
    </source>
</evidence>
<keyword evidence="2" id="KW-0812">Transmembrane</keyword>
<dbReference type="Gramene" id="KVH82794">
    <property type="protein sequence ID" value="KVH82794"/>
    <property type="gene ID" value="Ccrd_025477"/>
</dbReference>
<organism evidence="3 4">
    <name type="scientific">Cynara cardunculus var. scolymus</name>
    <name type="common">Globe artichoke</name>
    <name type="synonym">Cynara scolymus</name>
    <dbReference type="NCBI Taxonomy" id="59895"/>
    <lineage>
        <taxon>Eukaryota</taxon>
        <taxon>Viridiplantae</taxon>
        <taxon>Streptophyta</taxon>
        <taxon>Embryophyta</taxon>
        <taxon>Tracheophyta</taxon>
        <taxon>Spermatophyta</taxon>
        <taxon>Magnoliopsida</taxon>
        <taxon>eudicotyledons</taxon>
        <taxon>Gunneridae</taxon>
        <taxon>Pentapetalae</taxon>
        <taxon>asterids</taxon>
        <taxon>campanulids</taxon>
        <taxon>Asterales</taxon>
        <taxon>Asteraceae</taxon>
        <taxon>Carduoideae</taxon>
        <taxon>Cardueae</taxon>
        <taxon>Carduinae</taxon>
        <taxon>Cynara</taxon>
    </lineage>
</organism>